<evidence type="ECO:0000313" key="1">
    <source>
        <dbReference type="EMBL" id="MBB3039419.1"/>
    </source>
</evidence>
<evidence type="ECO:0000313" key="2">
    <source>
        <dbReference type="Proteomes" id="UP000567922"/>
    </source>
</evidence>
<reference evidence="1 2" key="1">
    <citation type="submission" date="2020-08" db="EMBL/GenBank/DDBJ databases">
        <title>Sequencing the genomes of 1000 actinobacteria strains.</title>
        <authorList>
            <person name="Klenk H.-P."/>
        </authorList>
    </citation>
    <scope>NUCLEOTIDE SEQUENCE [LARGE SCALE GENOMIC DNA]</scope>
    <source>
        <strain evidence="1 2">DSM 45258</strain>
    </source>
</reference>
<organism evidence="1 2">
    <name type="scientific">Hoyosella altamirensis</name>
    <dbReference type="NCBI Taxonomy" id="616997"/>
    <lineage>
        <taxon>Bacteria</taxon>
        <taxon>Bacillati</taxon>
        <taxon>Actinomycetota</taxon>
        <taxon>Actinomycetes</taxon>
        <taxon>Mycobacteriales</taxon>
        <taxon>Hoyosellaceae</taxon>
        <taxon>Hoyosella</taxon>
    </lineage>
</organism>
<sequence>MKFDIDGTNLSVTSSLVAGENKVFISAEGETAITLLPLDAARLGRMLNAISDCLIHCSSWSGRKARARAGES</sequence>
<gene>
    <name evidence="1" type="ORF">FHU29_003888</name>
</gene>
<dbReference type="Proteomes" id="UP000567922">
    <property type="component" value="Unassembled WGS sequence"/>
</dbReference>
<protein>
    <submittedName>
        <fullName evidence="1">Uncharacterized protein</fullName>
    </submittedName>
</protein>
<dbReference type="RefSeq" id="WP_064442695.1">
    <property type="nucleotide sequence ID" value="NZ_BDDI01000045.1"/>
</dbReference>
<keyword evidence="2" id="KW-1185">Reference proteome</keyword>
<dbReference type="EMBL" id="JACHWS010000003">
    <property type="protein sequence ID" value="MBB3039419.1"/>
    <property type="molecule type" value="Genomic_DNA"/>
</dbReference>
<proteinExistence type="predicted"/>
<name>A0A839RST8_9ACTN</name>
<comment type="caution">
    <text evidence="1">The sequence shown here is derived from an EMBL/GenBank/DDBJ whole genome shotgun (WGS) entry which is preliminary data.</text>
</comment>
<dbReference type="AlphaFoldDB" id="A0A839RST8"/>
<accession>A0A839RST8</accession>